<evidence type="ECO:0000256" key="2">
    <source>
        <dbReference type="ARBA" id="ARBA00005582"/>
    </source>
</evidence>
<dbReference type="PROSITE" id="PS51462">
    <property type="entry name" value="NUDIX"/>
    <property type="match status" value="2"/>
</dbReference>
<dbReference type="RefSeq" id="WP_082667505.1">
    <property type="nucleotide sequence ID" value="NZ_JAOQJX010000011.1"/>
</dbReference>
<evidence type="ECO:0000256" key="3">
    <source>
        <dbReference type="ARBA" id="ARBA00022723"/>
    </source>
</evidence>
<evidence type="ECO:0000313" key="8">
    <source>
        <dbReference type="EMBL" id="MCU6747718.1"/>
    </source>
</evidence>
<comment type="caution">
    <text evidence="8">The sequence shown here is derived from an EMBL/GenBank/DDBJ whole genome shotgun (WGS) entry which is preliminary data.</text>
</comment>
<evidence type="ECO:0000256" key="5">
    <source>
        <dbReference type="ARBA" id="ARBA00022842"/>
    </source>
</evidence>
<dbReference type="CDD" id="cd18886">
    <property type="entry name" value="NUDIX_MutT_Nudt1"/>
    <property type="match status" value="1"/>
</dbReference>
<dbReference type="Gene3D" id="3.90.79.10">
    <property type="entry name" value="Nucleoside Triphosphate Pyrophosphohydrolase"/>
    <property type="match status" value="2"/>
</dbReference>
<dbReference type="InterPro" id="IPR000086">
    <property type="entry name" value="NUDIX_hydrolase_dom"/>
</dbReference>
<dbReference type="InterPro" id="IPR015797">
    <property type="entry name" value="NUDIX_hydrolase-like_dom_sf"/>
</dbReference>
<organism evidence="8 9">
    <name type="scientific">Faecalicatena acetigenes</name>
    <dbReference type="NCBI Taxonomy" id="2981790"/>
    <lineage>
        <taxon>Bacteria</taxon>
        <taxon>Bacillati</taxon>
        <taxon>Bacillota</taxon>
        <taxon>Clostridia</taxon>
        <taxon>Lachnospirales</taxon>
        <taxon>Lachnospiraceae</taxon>
        <taxon>Faecalicatena</taxon>
    </lineage>
</organism>
<name>A0ABT2TBR0_9FIRM</name>
<dbReference type="EMBL" id="JAOQJX010000011">
    <property type="protein sequence ID" value="MCU6747718.1"/>
    <property type="molecule type" value="Genomic_DNA"/>
</dbReference>
<dbReference type="InterPro" id="IPR003562">
    <property type="entry name" value="Mutator_MutX_prot"/>
</dbReference>
<dbReference type="Pfam" id="PF00293">
    <property type="entry name" value="NUDIX"/>
    <property type="match status" value="2"/>
</dbReference>
<feature type="domain" description="Nudix hydrolase" evidence="7">
    <location>
        <begin position="1"/>
        <end position="129"/>
    </location>
</feature>
<accession>A0ABT2TBR0</accession>
<reference evidence="8 9" key="1">
    <citation type="journal article" date="2021" name="ISME Commun">
        <title>Automated analysis of genomic sequences facilitates high-throughput and comprehensive description of bacteria.</title>
        <authorList>
            <person name="Hitch T.C.A."/>
        </authorList>
    </citation>
    <scope>NUCLEOTIDE SEQUENCE [LARGE SCALE GENOMIC DNA]</scope>
    <source>
        <strain evidence="8 9">H2_18</strain>
    </source>
</reference>
<keyword evidence="9" id="KW-1185">Reference proteome</keyword>
<sequence length="344" mass="39546">MERASTLCYIEKDGKYLMLHRTVKKKDVNKDKWIGVGGHFEHGESPEECLLREVKEETGYTLTSWNYRGIVTFVYGEDVVEYMSLYTADGFIGQPIPCDEGELAWVDKEKISSLELWAGDKIFFRLLDEMEGFFSLKLVYDTQDVLRYAALNGAPMELFDIIHEDGTKSGMIQERGVVHREGLLHGTVHIWIVRENDKSGYDVLLQKRSVQKDSNPGCYDISAAGHIEAGAEHLESALRELREELGIEAKDEELREIGSHRGRYEAVFHGLPFKDNELSRVYLYEKPVHISRLKLQESEVEEVIWMDYEECRKKITEGSLPNCIYTEEFAMLGKALNICPVKNF</sequence>
<keyword evidence="6" id="KW-0175">Coiled coil</keyword>
<evidence type="ECO:0000256" key="6">
    <source>
        <dbReference type="SAM" id="Coils"/>
    </source>
</evidence>
<keyword evidence="5" id="KW-0460">Magnesium</keyword>
<protein>
    <submittedName>
        <fullName evidence="8">NUDIX domain-containing protein</fullName>
    </submittedName>
</protein>
<evidence type="ECO:0000256" key="1">
    <source>
        <dbReference type="ARBA" id="ARBA00001946"/>
    </source>
</evidence>
<feature type="domain" description="Nudix hydrolase" evidence="7">
    <location>
        <begin position="183"/>
        <end position="328"/>
    </location>
</feature>
<evidence type="ECO:0000313" key="9">
    <source>
        <dbReference type="Proteomes" id="UP001652394"/>
    </source>
</evidence>
<dbReference type="Proteomes" id="UP001652394">
    <property type="component" value="Unassembled WGS sequence"/>
</dbReference>
<dbReference type="PANTHER" id="PTHR43758:SF2">
    <property type="entry name" value="OXIDIZED PURINE NUCLEOSIDE TRIPHOSPHATE HYDROLASE"/>
    <property type="match status" value="1"/>
</dbReference>
<dbReference type="SUPFAM" id="SSF55811">
    <property type="entry name" value="Nudix"/>
    <property type="match status" value="2"/>
</dbReference>
<proteinExistence type="inferred from homology"/>
<dbReference type="PROSITE" id="PS00893">
    <property type="entry name" value="NUDIX_BOX"/>
    <property type="match status" value="1"/>
</dbReference>
<dbReference type="InterPro" id="IPR020084">
    <property type="entry name" value="NUDIX_hydrolase_CS"/>
</dbReference>
<keyword evidence="3" id="KW-0479">Metal-binding</keyword>
<gene>
    <name evidence="8" type="ORF">OCV51_08650</name>
</gene>
<comment type="cofactor">
    <cofactor evidence="1">
        <name>Mg(2+)</name>
        <dbReference type="ChEBI" id="CHEBI:18420"/>
    </cofactor>
</comment>
<dbReference type="PANTHER" id="PTHR43758">
    <property type="entry name" value="7,8-DIHYDRO-8-OXOGUANINE TRIPHOSPHATASE"/>
    <property type="match status" value="1"/>
</dbReference>
<dbReference type="PRINTS" id="PR01402">
    <property type="entry name" value="MUTATORMUTX"/>
</dbReference>
<dbReference type="CDD" id="cd04692">
    <property type="entry name" value="NUDIX_Hydrolase"/>
    <property type="match status" value="1"/>
</dbReference>
<evidence type="ECO:0000259" key="7">
    <source>
        <dbReference type="PROSITE" id="PS51462"/>
    </source>
</evidence>
<comment type="similarity">
    <text evidence="2">Belongs to the Nudix hydrolase family.</text>
</comment>
<feature type="coiled-coil region" evidence="6">
    <location>
        <begin position="224"/>
        <end position="251"/>
    </location>
</feature>
<evidence type="ECO:0000256" key="4">
    <source>
        <dbReference type="ARBA" id="ARBA00022801"/>
    </source>
</evidence>
<keyword evidence="4" id="KW-0378">Hydrolase</keyword>